<dbReference type="EMBL" id="QBKP01000008">
    <property type="protein sequence ID" value="PTX49081.1"/>
    <property type="molecule type" value="Genomic_DNA"/>
</dbReference>
<dbReference type="AlphaFoldDB" id="A0A2T6AZ46"/>
<accession>A0A2T6AZ46</accession>
<feature type="region of interest" description="Disordered" evidence="1">
    <location>
        <begin position="68"/>
        <end position="90"/>
    </location>
</feature>
<evidence type="ECO:0000313" key="3">
    <source>
        <dbReference type="Proteomes" id="UP000244224"/>
    </source>
</evidence>
<sequence length="90" mass="9699">MTLLSELERLIDEGKIATVLIGRSVMVNLGGEKRMCQVHLDHGAFHAFKGRGDTTEEAIRDALRNFNVSIKEPEPSPPDADAGDLGGLLG</sequence>
<dbReference type="Proteomes" id="UP000244224">
    <property type="component" value="Unassembled WGS sequence"/>
</dbReference>
<reference evidence="2 3" key="1">
    <citation type="submission" date="2018-04" db="EMBL/GenBank/DDBJ databases">
        <title>Genomic Encyclopedia of Archaeal and Bacterial Type Strains, Phase II (KMG-II): from individual species to whole genera.</title>
        <authorList>
            <person name="Goeker M."/>
        </authorList>
    </citation>
    <scope>NUCLEOTIDE SEQUENCE [LARGE SCALE GENOMIC DNA]</scope>
    <source>
        <strain evidence="2 3">DSM 21823</strain>
    </source>
</reference>
<gene>
    <name evidence="2" type="ORF">C8N34_108191</name>
</gene>
<organism evidence="2 3">
    <name type="scientific">Gemmobacter caeni</name>
    <dbReference type="NCBI Taxonomy" id="589035"/>
    <lineage>
        <taxon>Bacteria</taxon>
        <taxon>Pseudomonadati</taxon>
        <taxon>Pseudomonadota</taxon>
        <taxon>Alphaproteobacteria</taxon>
        <taxon>Rhodobacterales</taxon>
        <taxon>Paracoccaceae</taxon>
        <taxon>Gemmobacter</taxon>
    </lineage>
</organism>
<proteinExistence type="predicted"/>
<keyword evidence="3" id="KW-1185">Reference proteome</keyword>
<dbReference type="RefSeq" id="WP_108129347.1">
    <property type="nucleotide sequence ID" value="NZ_QBKP01000008.1"/>
</dbReference>
<protein>
    <submittedName>
        <fullName evidence="2">Uncharacterized protein</fullName>
    </submittedName>
</protein>
<comment type="caution">
    <text evidence="2">The sequence shown here is derived from an EMBL/GenBank/DDBJ whole genome shotgun (WGS) entry which is preliminary data.</text>
</comment>
<name>A0A2T6AZ46_9RHOB</name>
<evidence type="ECO:0000256" key="1">
    <source>
        <dbReference type="SAM" id="MobiDB-lite"/>
    </source>
</evidence>
<evidence type="ECO:0000313" key="2">
    <source>
        <dbReference type="EMBL" id="PTX49081.1"/>
    </source>
</evidence>